<evidence type="ECO:0008006" key="4">
    <source>
        <dbReference type="Google" id="ProtNLM"/>
    </source>
</evidence>
<dbReference type="Gene3D" id="1.10.443.10">
    <property type="entry name" value="Intergrase catalytic core"/>
    <property type="match status" value="1"/>
</dbReference>
<comment type="caution">
    <text evidence="2">The sequence shown here is derived from an EMBL/GenBank/DDBJ whole genome shotgun (WGS) entry which is preliminary data.</text>
</comment>
<gene>
    <name evidence="2" type="ORF">ETD96_09685</name>
</gene>
<protein>
    <recommendedName>
        <fullName evidence="4">Tyr recombinase domain-containing protein</fullName>
    </recommendedName>
</protein>
<dbReference type="InterPro" id="IPR011010">
    <property type="entry name" value="DNA_brk_join_enz"/>
</dbReference>
<accession>A0A5S4H5W0</accession>
<dbReference type="InterPro" id="IPR013762">
    <property type="entry name" value="Integrase-like_cat_sf"/>
</dbReference>
<name>A0A5S4H5W0_9ACTN</name>
<dbReference type="GO" id="GO:0003677">
    <property type="term" value="F:DNA binding"/>
    <property type="evidence" value="ECO:0007669"/>
    <property type="project" value="InterPro"/>
</dbReference>
<dbReference type="GO" id="GO:0006310">
    <property type="term" value="P:DNA recombination"/>
    <property type="evidence" value="ECO:0007669"/>
    <property type="project" value="UniProtKB-KW"/>
</dbReference>
<dbReference type="SUPFAM" id="SSF56349">
    <property type="entry name" value="DNA breaking-rejoining enzymes"/>
    <property type="match status" value="1"/>
</dbReference>
<dbReference type="AlphaFoldDB" id="A0A5S4H5W0"/>
<proteinExistence type="predicted"/>
<dbReference type="OrthoDB" id="5189518at2"/>
<evidence type="ECO:0000313" key="2">
    <source>
        <dbReference type="EMBL" id="TMR40618.1"/>
    </source>
</evidence>
<evidence type="ECO:0000313" key="3">
    <source>
        <dbReference type="Proteomes" id="UP000305238"/>
    </source>
</evidence>
<evidence type="ECO:0000256" key="1">
    <source>
        <dbReference type="ARBA" id="ARBA00023172"/>
    </source>
</evidence>
<dbReference type="EMBL" id="VCKZ01000048">
    <property type="protein sequence ID" value="TMR40618.1"/>
    <property type="molecule type" value="Genomic_DNA"/>
</dbReference>
<sequence>MLALGLGCGLESGEIIPLRAADVRTGPTADSPTADTNLVPVAAADDQVVVAVRGRRARLVVCRRAWERVLADRAEHALRIGGEPGGYLFRANAAVRGGNIVTNFLARTHAAPGVAPLKTSRLRATWLVGLIDAGVPLTVIVSAAGLDTLHSLTRLLPFVRTADPGQAATLLRGSP</sequence>
<dbReference type="Proteomes" id="UP000305238">
    <property type="component" value="Unassembled WGS sequence"/>
</dbReference>
<dbReference type="GO" id="GO:0015074">
    <property type="term" value="P:DNA integration"/>
    <property type="evidence" value="ECO:0007669"/>
    <property type="project" value="InterPro"/>
</dbReference>
<organism evidence="2 3">
    <name type="scientific">Actinomadura geliboluensis</name>
    <dbReference type="NCBI Taxonomy" id="882440"/>
    <lineage>
        <taxon>Bacteria</taxon>
        <taxon>Bacillati</taxon>
        <taxon>Actinomycetota</taxon>
        <taxon>Actinomycetes</taxon>
        <taxon>Streptosporangiales</taxon>
        <taxon>Thermomonosporaceae</taxon>
        <taxon>Actinomadura</taxon>
    </lineage>
</organism>
<reference evidence="2 3" key="1">
    <citation type="submission" date="2019-05" db="EMBL/GenBank/DDBJ databases">
        <title>Draft genome sequence of Actinomadura geliboluensis A8036.</title>
        <authorList>
            <person name="Saricaoglu S."/>
            <person name="Isik K."/>
        </authorList>
    </citation>
    <scope>NUCLEOTIDE SEQUENCE [LARGE SCALE GENOMIC DNA]</scope>
    <source>
        <strain evidence="2 3">A8036</strain>
    </source>
</reference>
<dbReference type="RefSeq" id="WP_138635978.1">
    <property type="nucleotide sequence ID" value="NZ_VCKZ01000048.1"/>
</dbReference>
<keyword evidence="1" id="KW-0233">DNA recombination</keyword>
<keyword evidence="3" id="KW-1185">Reference proteome</keyword>